<organism evidence="3">
    <name type="scientific">Brassica napus</name>
    <name type="common">Rape</name>
    <dbReference type="NCBI Taxonomy" id="3708"/>
    <lineage>
        <taxon>Eukaryota</taxon>
        <taxon>Viridiplantae</taxon>
        <taxon>Streptophyta</taxon>
        <taxon>Embryophyta</taxon>
        <taxon>Tracheophyta</taxon>
        <taxon>Spermatophyta</taxon>
        <taxon>Magnoliopsida</taxon>
        <taxon>eudicotyledons</taxon>
        <taxon>Gunneridae</taxon>
        <taxon>Pentapetalae</taxon>
        <taxon>rosids</taxon>
        <taxon>malvids</taxon>
        <taxon>Brassicales</taxon>
        <taxon>Brassicaceae</taxon>
        <taxon>Brassiceae</taxon>
        <taxon>Brassica</taxon>
    </lineage>
</organism>
<feature type="region of interest" description="Disordered" evidence="1">
    <location>
        <begin position="467"/>
        <end position="498"/>
    </location>
</feature>
<gene>
    <name evidence="3" type="ORF">DARMORV10_A02P15120.1</name>
</gene>
<proteinExistence type="predicted"/>
<dbReference type="AlphaFoldDB" id="A0A816WVA3"/>
<dbReference type="EMBL" id="HG994356">
    <property type="protein sequence ID" value="CAF2138879.1"/>
    <property type="molecule type" value="Genomic_DNA"/>
</dbReference>
<feature type="compositionally biased region" description="Basic and acidic residues" evidence="1">
    <location>
        <begin position="177"/>
        <end position="188"/>
    </location>
</feature>
<reference evidence="3" key="1">
    <citation type="submission" date="2021-01" db="EMBL/GenBank/DDBJ databases">
        <authorList>
            <consortium name="Genoscope - CEA"/>
            <person name="William W."/>
        </authorList>
    </citation>
    <scope>NUCLEOTIDE SEQUENCE</scope>
</reference>
<feature type="compositionally biased region" description="Polar residues" evidence="1">
    <location>
        <begin position="285"/>
        <end position="294"/>
    </location>
</feature>
<evidence type="ECO:0000259" key="2">
    <source>
        <dbReference type="Pfam" id="PF14392"/>
    </source>
</evidence>
<evidence type="ECO:0000256" key="1">
    <source>
        <dbReference type="SAM" id="MobiDB-lite"/>
    </source>
</evidence>
<protein>
    <submittedName>
        <fullName evidence="3">(rape) hypothetical protein</fullName>
    </submittedName>
</protein>
<dbReference type="InterPro" id="IPR025836">
    <property type="entry name" value="Zn_knuckle_CX2CX4HX4C"/>
</dbReference>
<feature type="compositionally biased region" description="Basic and acidic residues" evidence="1">
    <location>
        <begin position="246"/>
        <end position="259"/>
    </location>
</feature>
<feature type="domain" description="Zinc knuckle CX2CX4HX4C" evidence="2">
    <location>
        <begin position="110"/>
        <end position="152"/>
    </location>
</feature>
<name>A0A816WVA3_BRANA</name>
<feature type="region of interest" description="Disordered" evidence="1">
    <location>
        <begin position="177"/>
        <end position="344"/>
    </location>
</feature>
<feature type="compositionally biased region" description="Pro residues" evidence="1">
    <location>
        <begin position="488"/>
        <end position="498"/>
    </location>
</feature>
<dbReference type="Proteomes" id="UP001295469">
    <property type="component" value="Chromosome A02"/>
</dbReference>
<feature type="compositionally biased region" description="Basic and acidic residues" evidence="1">
    <location>
        <begin position="203"/>
        <end position="219"/>
    </location>
</feature>
<dbReference type="Pfam" id="PF14392">
    <property type="entry name" value="zf-CCHC_4"/>
    <property type="match status" value="1"/>
</dbReference>
<accession>A0A816WVA3</accession>
<sequence>MSRRLSRSDKEKWVAVTPPPTKRLPLRIPASDNTDLIAANKLTIIGRVTNPSIQNTRAILNFLPQVWGLEGRVEGRDLATVTTIGEELGFLADKVVEEAKVRVELNGFLPLVMNMEIQLPSDEIITVEFEYIKIEKHCFTCFSLFHEDETCPIKPRNSLPVKDRKLGITQRIALQRIEADKRRHDDRRGYRRPNQLPPPTGNVRDDHRQRNTHYSDHRASSRTTQDAASSRHREPHYHGSSFHRSPPRESRRSIREDSRVLSSGVKVQNQDVPIDPLSNPFGPSRSLSSHTPSPRNLRERLDFPPEAGGSGGVSLANSSERRSVLARIGRSSPGNAPPHGPTSFDSARLQEVEIMYDGSAGQEHISPFHASATDGGQSSRIPVALRLGGVSDPSATISARDTSPPPVFNFNTKTTGKRKVSKTTAPRKRVVARSPLKGVKVRKTNVARSVNPPRKKQCVERALSLPCDKAGPSATTRATTRARRTDFRPPPPPLPSRF</sequence>
<evidence type="ECO:0000313" key="3">
    <source>
        <dbReference type="EMBL" id="CAF2138879.1"/>
    </source>
</evidence>